<dbReference type="EnsemblMetazoa" id="GAUT001073-RA">
    <property type="protein sequence ID" value="GAUT001073-PA"/>
    <property type="gene ID" value="GAUT001073"/>
</dbReference>
<feature type="transmembrane region" description="Helical" evidence="1">
    <location>
        <begin position="123"/>
        <end position="142"/>
    </location>
</feature>
<dbReference type="AlphaFoldDB" id="A0A1A9UDQ2"/>
<feature type="transmembrane region" description="Helical" evidence="1">
    <location>
        <begin position="85"/>
        <end position="103"/>
    </location>
</feature>
<organism evidence="2 3">
    <name type="scientific">Glossina austeni</name>
    <name type="common">Savannah tsetse fly</name>
    <dbReference type="NCBI Taxonomy" id="7395"/>
    <lineage>
        <taxon>Eukaryota</taxon>
        <taxon>Metazoa</taxon>
        <taxon>Ecdysozoa</taxon>
        <taxon>Arthropoda</taxon>
        <taxon>Hexapoda</taxon>
        <taxon>Insecta</taxon>
        <taxon>Pterygota</taxon>
        <taxon>Neoptera</taxon>
        <taxon>Endopterygota</taxon>
        <taxon>Diptera</taxon>
        <taxon>Brachycera</taxon>
        <taxon>Muscomorpha</taxon>
        <taxon>Hippoboscoidea</taxon>
        <taxon>Glossinidae</taxon>
        <taxon>Glossina</taxon>
    </lineage>
</organism>
<keyword evidence="1" id="KW-1133">Transmembrane helix</keyword>
<keyword evidence="1" id="KW-0812">Transmembrane</keyword>
<keyword evidence="1" id="KW-0472">Membrane</keyword>
<keyword evidence="3" id="KW-1185">Reference proteome</keyword>
<evidence type="ECO:0000313" key="3">
    <source>
        <dbReference type="Proteomes" id="UP000078200"/>
    </source>
</evidence>
<feature type="transmembrane region" description="Helical" evidence="1">
    <location>
        <begin position="48"/>
        <end position="73"/>
    </location>
</feature>
<evidence type="ECO:0000256" key="1">
    <source>
        <dbReference type="SAM" id="Phobius"/>
    </source>
</evidence>
<name>A0A1A9UDQ2_GLOAU</name>
<sequence length="196" mass="22329">MEYVLCPCLLNLVHNAIQRRLLGDDSSRQLSLKPITGDAVYPDAQEEIGISIGTLLVWYFVVIIASAFRVYSFNVLMAEFIQDPLHGYLFAITLAFFGMVFYSHNAQGSEFGYVSTTKAPGSVYLLILPHFAMCNPISTVYYSSERKRVCEDPEIRVILNALEESILQPNCCRNFAQLYEHKVLHNNDESRFSQRE</sequence>
<accession>A0A1A9UDQ2</accession>
<evidence type="ECO:0000313" key="2">
    <source>
        <dbReference type="EnsemblMetazoa" id="GAUT001073-PA"/>
    </source>
</evidence>
<proteinExistence type="predicted"/>
<protein>
    <submittedName>
        <fullName evidence="2">Uncharacterized protein</fullName>
    </submittedName>
</protein>
<reference evidence="2" key="1">
    <citation type="submission" date="2020-05" db="UniProtKB">
        <authorList>
            <consortium name="EnsemblMetazoa"/>
        </authorList>
    </citation>
    <scope>IDENTIFICATION</scope>
    <source>
        <strain evidence="2">TTRI</strain>
    </source>
</reference>
<dbReference type="VEuPathDB" id="VectorBase:GAUT001073"/>
<dbReference type="Proteomes" id="UP000078200">
    <property type="component" value="Unassembled WGS sequence"/>
</dbReference>